<dbReference type="AlphaFoldDB" id="A0A922I4K6"/>
<reference evidence="1" key="2">
    <citation type="journal article" date="2022" name="Res Sq">
        <title>Comparative Genomics Reveals Insights into the Divergent Evolution of Astigmatic Mites and Household Pest Adaptations.</title>
        <authorList>
            <person name="Xiong Q."/>
            <person name="Wan A.T.-Y."/>
            <person name="Liu X.-Y."/>
            <person name="Fung C.S.-H."/>
            <person name="Xiao X."/>
            <person name="Malainual N."/>
            <person name="Hou J."/>
            <person name="Wang L."/>
            <person name="Wang M."/>
            <person name="Yang K."/>
            <person name="Cui Y."/>
            <person name="Leung E."/>
            <person name="Nong W."/>
            <person name="Shin S.-K."/>
            <person name="Au S."/>
            <person name="Jeong K.Y."/>
            <person name="Chew F.T."/>
            <person name="Hui J."/>
            <person name="Leung T.F."/>
            <person name="Tungtrongchitr A."/>
            <person name="Zhong N."/>
            <person name="Liu Z."/>
            <person name="Tsui S."/>
        </authorList>
    </citation>
    <scope>NUCLEOTIDE SEQUENCE</scope>
    <source>
        <strain evidence="1">Derf</strain>
        <tissue evidence="1">Whole organism</tissue>
    </source>
</reference>
<proteinExistence type="predicted"/>
<gene>
    <name evidence="1" type="ORF">DERF_005986</name>
</gene>
<evidence type="ECO:0000313" key="1">
    <source>
        <dbReference type="EMBL" id="KAH9522412.1"/>
    </source>
</evidence>
<accession>A0A922I4K6</accession>
<keyword evidence="2" id="KW-1185">Reference proteome</keyword>
<evidence type="ECO:0000313" key="2">
    <source>
        <dbReference type="Proteomes" id="UP000790347"/>
    </source>
</evidence>
<dbReference type="EMBL" id="ASGP02000002">
    <property type="protein sequence ID" value="KAH9522412.1"/>
    <property type="molecule type" value="Genomic_DNA"/>
</dbReference>
<comment type="caution">
    <text evidence="1">The sequence shown here is derived from an EMBL/GenBank/DDBJ whole genome shotgun (WGS) entry which is preliminary data.</text>
</comment>
<name>A0A922I4K6_DERFA</name>
<reference evidence="1" key="1">
    <citation type="submission" date="2013-05" db="EMBL/GenBank/DDBJ databases">
        <authorList>
            <person name="Yim A.K.Y."/>
            <person name="Chan T.F."/>
            <person name="Ji K.M."/>
            <person name="Liu X.Y."/>
            <person name="Zhou J.W."/>
            <person name="Li R.Q."/>
            <person name="Yang K.Y."/>
            <person name="Li J."/>
            <person name="Li M."/>
            <person name="Law P.T.W."/>
            <person name="Wu Y.L."/>
            <person name="Cai Z.L."/>
            <person name="Qin H."/>
            <person name="Bao Y."/>
            <person name="Leung R.K.K."/>
            <person name="Ng P.K.S."/>
            <person name="Zou J."/>
            <person name="Zhong X.J."/>
            <person name="Ran P.X."/>
            <person name="Zhong N.S."/>
            <person name="Liu Z.G."/>
            <person name="Tsui S.K.W."/>
        </authorList>
    </citation>
    <scope>NUCLEOTIDE SEQUENCE</scope>
    <source>
        <strain evidence="1">Derf</strain>
        <tissue evidence="1">Whole organism</tissue>
    </source>
</reference>
<protein>
    <submittedName>
        <fullName evidence="1">Uncharacterized protein</fullName>
    </submittedName>
</protein>
<sequence length="67" mass="8199">MSFHLVFNYKTIPEQRNVVCYSDDTIHQNRKINNRRSEIIYDGLEMRKFPFKENKWKTAKNRSVIHL</sequence>
<dbReference type="Proteomes" id="UP000790347">
    <property type="component" value="Unassembled WGS sequence"/>
</dbReference>
<organism evidence="1 2">
    <name type="scientific">Dermatophagoides farinae</name>
    <name type="common">American house dust mite</name>
    <dbReference type="NCBI Taxonomy" id="6954"/>
    <lineage>
        <taxon>Eukaryota</taxon>
        <taxon>Metazoa</taxon>
        <taxon>Ecdysozoa</taxon>
        <taxon>Arthropoda</taxon>
        <taxon>Chelicerata</taxon>
        <taxon>Arachnida</taxon>
        <taxon>Acari</taxon>
        <taxon>Acariformes</taxon>
        <taxon>Sarcoptiformes</taxon>
        <taxon>Astigmata</taxon>
        <taxon>Psoroptidia</taxon>
        <taxon>Analgoidea</taxon>
        <taxon>Pyroglyphidae</taxon>
        <taxon>Dermatophagoidinae</taxon>
        <taxon>Dermatophagoides</taxon>
    </lineage>
</organism>